<evidence type="ECO:0000313" key="2">
    <source>
        <dbReference type="EMBL" id="GAP66347.1"/>
    </source>
</evidence>
<proteinExistence type="predicted"/>
<keyword evidence="3" id="KW-1185">Reference proteome</keyword>
<dbReference type="EMBL" id="DF970199">
    <property type="protein sequence ID" value="GAP66347.1"/>
    <property type="molecule type" value="Genomic_DNA"/>
</dbReference>
<reference evidence="1" key="1">
    <citation type="submission" date="2015-03" db="EMBL/GenBank/DDBJ databases">
        <title>Draft genome sequence of Mizugakiibacter sediminis skMP5.</title>
        <authorList>
            <person name="Watanabe T."/>
            <person name="Kojima H."/>
            <person name="Fukui M."/>
        </authorList>
    </citation>
    <scope>NUCLEOTIDE SEQUENCE</scope>
    <source>
        <strain evidence="1">SkMP5</strain>
    </source>
</reference>
<dbReference type="EMBL" id="DF952378">
    <property type="protein sequence ID" value="GAN43551.1"/>
    <property type="molecule type" value="Genomic_DNA"/>
</dbReference>
<protein>
    <submittedName>
        <fullName evidence="2">Uncharacterized protein</fullName>
    </submittedName>
</protein>
<dbReference type="Proteomes" id="UP000253740">
    <property type="component" value="Unassembled WGS sequence"/>
</dbReference>
<name>A0A0K8QPK8_9GAMM</name>
<dbReference type="STRING" id="1475481.GCA_000953855_01685"/>
<sequence length="101" mass="10202">MKIDLHIERLVLDGALLGGERAADVRAALQRELARQLAAPGALDALRGLGAVDALPPLPLKQARHAHDRLGGRIAAAVGQGLGIAAAAAPSPRPATGAGKE</sequence>
<reference evidence="2" key="2">
    <citation type="submission" date="2015-08" db="EMBL/GenBank/DDBJ databases">
        <title>Complete DNA Sequence of Pseudomonas syringae pv. actinidiae, the Causal Agent of Kiwifruit Canker Disease.</title>
        <authorList>
            <person name="Rikkerink E.H.A."/>
            <person name="Fineran P.C."/>
        </authorList>
    </citation>
    <scope>NUCLEOTIDE SEQUENCE</scope>
    <source>
        <strain evidence="2">SkMP5</strain>
    </source>
</reference>
<evidence type="ECO:0000313" key="3">
    <source>
        <dbReference type="Proteomes" id="UP000253740"/>
    </source>
</evidence>
<dbReference type="HOGENOM" id="CLU_2370881_0_0_6"/>
<dbReference type="AlphaFoldDB" id="A0A0K8QPK8"/>
<gene>
    <name evidence="1" type="ORF">MBSD_0055</name>
    <name evidence="2" type="ORF">MBSD_n1654</name>
</gene>
<dbReference type="OrthoDB" id="5959168at2"/>
<evidence type="ECO:0000313" key="1">
    <source>
        <dbReference type="EMBL" id="GAN43551.1"/>
    </source>
</evidence>
<organism evidence="2">
    <name type="scientific">Mizugakiibacter sediminis</name>
    <dbReference type="NCBI Taxonomy" id="1475481"/>
    <lineage>
        <taxon>Bacteria</taxon>
        <taxon>Pseudomonadati</taxon>
        <taxon>Pseudomonadota</taxon>
        <taxon>Gammaproteobacteria</taxon>
        <taxon>Lysobacterales</taxon>
        <taxon>Rhodanobacteraceae</taxon>
        <taxon>Mizugakiibacter</taxon>
    </lineage>
</organism>
<accession>A0A0K8QPK8</accession>
<dbReference type="RefSeq" id="WP_062536933.1">
    <property type="nucleotide sequence ID" value="NZ_DF970199.1"/>
</dbReference>